<dbReference type="PANTHER" id="PTHR42977">
    <property type="entry name" value="HYDROLASE-RELATED"/>
    <property type="match status" value="1"/>
</dbReference>
<sequence length="305" mass="34220">MASIQVNLQVSCHQPKKMAIPITNIRTVSADGVDIFYREAGDPAAPTVLLLHGYPASSFSYRNLIMALAPKYHVIAPDLPGFGFTVVPTERNYVYTFANFAKTVEAFTDVLKLTRYSMYVFDYGAPTGFRLALSRPDAITAIITQNGNAFVEGLGPFWDNIRPYWKNPNPETRESTRWLTSFGAIKWQYDTGEANPASIPPETYNLDDHLLSRPGNVDIQLDLFLDYATNIELYPAFHEYLRKYQPPVLAIWGANDEVFVPAGATAFKRVLPNAQVDFVDGGHFALENHLEVIATKMLEFLERSV</sequence>
<name>F8PCW2_SERL9</name>
<accession>F8PCW2</accession>
<organism>
    <name type="scientific">Serpula lacrymans var. lacrymans (strain S7.9)</name>
    <name type="common">Dry rot fungus</name>
    <dbReference type="NCBI Taxonomy" id="578457"/>
    <lineage>
        <taxon>Eukaryota</taxon>
        <taxon>Fungi</taxon>
        <taxon>Dikarya</taxon>
        <taxon>Basidiomycota</taxon>
        <taxon>Agaricomycotina</taxon>
        <taxon>Agaricomycetes</taxon>
        <taxon>Agaricomycetidae</taxon>
        <taxon>Boletales</taxon>
        <taxon>Coniophorineae</taxon>
        <taxon>Serpulaceae</taxon>
        <taxon>Serpula</taxon>
    </lineage>
</organism>
<protein>
    <recommendedName>
        <fullName evidence="2">AB hydrolase-1 domain-containing protein</fullName>
    </recommendedName>
</protein>
<gene>
    <name evidence="3" type="ORF">SERLADRAFT_480228</name>
</gene>
<dbReference type="InterPro" id="IPR029058">
    <property type="entry name" value="AB_hydrolase_fold"/>
</dbReference>
<dbReference type="Proteomes" id="UP000008064">
    <property type="component" value="Unassembled WGS sequence"/>
</dbReference>
<keyword evidence="1" id="KW-0378">Hydrolase</keyword>
<dbReference type="GeneID" id="18821488"/>
<dbReference type="InterPro" id="IPR000639">
    <property type="entry name" value="Epox_hydrolase-like"/>
</dbReference>
<evidence type="ECO:0000256" key="1">
    <source>
        <dbReference type="ARBA" id="ARBA00022801"/>
    </source>
</evidence>
<dbReference type="Pfam" id="PF00561">
    <property type="entry name" value="Abhydrolase_1"/>
    <property type="match status" value="1"/>
</dbReference>
<evidence type="ECO:0000259" key="2">
    <source>
        <dbReference type="Pfam" id="PF00561"/>
    </source>
</evidence>
<evidence type="ECO:0000313" key="3">
    <source>
        <dbReference type="EMBL" id="EGO19061.1"/>
    </source>
</evidence>
<dbReference type="EMBL" id="GL945445">
    <property type="protein sequence ID" value="EGO19061.1"/>
    <property type="molecule type" value="Genomic_DNA"/>
</dbReference>
<dbReference type="GO" id="GO:0004301">
    <property type="term" value="F:epoxide hydrolase activity"/>
    <property type="evidence" value="ECO:0007669"/>
    <property type="project" value="TreeGrafter"/>
</dbReference>
<dbReference type="SUPFAM" id="SSF53474">
    <property type="entry name" value="alpha/beta-Hydrolases"/>
    <property type="match status" value="1"/>
</dbReference>
<feature type="domain" description="AB hydrolase-1" evidence="2">
    <location>
        <begin position="46"/>
        <end position="289"/>
    </location>
</feature>
<proteinExistence type="predicted"/>
<dbReference type="KEGG" id="sla:SERLADRAFT_480228"/>
<dbReference type="AlphaFoldDB" id="F8PCW2"/>
<reference evidence="3" key="1">
    <citation type="submission" date="2011-04" db="EMBL/GenBank/DDBJ databases">
        <title>Evolution of plant cell wall degrading machinery underlies the functional diversity of forest fungi.</title>
        <authorList>
            <consortium name="US DOE Joint Genome Institute (JGI-PGF)"/>
            <person name="Eastwood D.C."/>
            <person name="Floudas D."/>
            <person name="Binder M."/>
            <person name="Majcherczyk A."/>
            <person name="Schneider P."/>
            <person name="Aerts A."/>
            <person name="Asiegbu F.O."/>
            <person name="Baker S.E."/>
            <person name="Barry K."/>
            <person name="Bendiksby M."/>
            <person name="Blumentritt M."/>
            <person name="Coutinho P.M."/>
            <person name="Cullen D."/>
            <person name="Cullen D."/>
            <person name="Gathman A."/>
            <person name="Goodell B."/>
            <person name="Henrissat B."/>
            <person name="Ihrmark K."/>
            <person name="Kauserud H."/>
            <person name="Kohler A."/>
            <person name="LaButti K."/>
            <person name="Lapidus A."/>
            <person name="Lavin J.L."/>
            <person name="Lee Y.-H."/>
            <person name="Lindquist E."/>
            <person name="Lilly W."/>
            <person name="Lucas S."/>
            <person name="Morin E."/>
            <person name="Murat C."/>
            <person name="Oguiza J.A."/>
            <person name="Park J."/>
            <person name="Pisabarro A.G."/>
            <person name="Riley R."/>
            <person name="Rosling A."/>
            <person name="Salamov A."/>
            <person name="Schmidt O."/>
            <person name="Schmutz J."/>
            <person name="Skrede I."/>
            <person name="Stenlid J."/>
            <person name="Wiebenga A."/>
            <person name="Xie X."/>
            <person name="Kues U."/>
            <person name="Hibbett D.S."/>
            <person name="Hoffmeister D."/>
            <person name="Hogberg N."/>
            <person name="Martin F."/>
            <person name="Grigoriev I.V."/>
            <person name="Watkinson S.C."/>
        </authorList>
    </citation>
    <scope>NUCLEOTIDE SEQUENCE</scope>
    <source>
        <strain evidence="3">S7.9</strain>
    </source>
</reference>
<dbReference type="InterPro" id="IPR000073">
    <property type="entry name" value="AB_hydrolase_1"/>
</dbReference>
<dbReference type="RefSeq" id="XP_007324285.1">
    <property type="nucleotide sequence ID" value="XM_007324223.1"/>
</dbReference>
<dbReference type="OrthoDB" id="6431331at2759"/>
<dbReference type="PRINTS" id="PR00412">
    <property type="entry name" value="EPOXHYDRLASE"/>
</dbReference>
<dbReference type="PANTHER" id="PTHR42977:SF3">
    <property type="entry name" value="AB HYDROLASE-1 DOMAIN-CONTAINING PROTEIN"/>
    <property type="match status" value="1"/>
</dbReference>
<dbReference type="HOGENOM" id="CLU_020336_35_0_1"/>
<dbReference type="Gene3D" id="3.40.50.1820">
    <property type="entry name" value="alpha/beta hydrolase"/>
    <property type="match status" value="1"/>
</dbReference>
<dbReference type="InterPro" id="IPR051340">
    <property type="entry name" value="Haloalkane_dehalogenase"/>
</dbReference>